<dbReference type="PANTHER" id="PTHR36480:SF3">
    <property type="entry name" value="OS06G0118900 PROTEIN"/>
    <property type="match status" value="1"/>
</dbReference>
<protein>
    <recommendedName>
        <fullName evidence="3">Late embryogenesis abundant protein LEA-2 subgroup domain-containing protein</fullName>
    </recommendedName>
</protein>
<dbReference type="PANTHER" id="PTHR36480">
    <property type="entry name" value="OS06G0118900 PROTEIN-RELATED"/>
    <property type="match status" value="1"/>
</dbReference>
<comment type="caution">
    <text evidence="1">The sequence shown here is derived from an EMBL/GenBank/DDBJ whole genome shotgun (WGS) entry which is preliminary data.</text>
</comment>
<gene>
    <name evidence="1" type="ORF">C2845_PM16G04450</name>
</gene>
<reference evidence="2" key="1">
    <citation type="journal article" date="2019" name="Nat. Commun.">
        <title>The genome of broomcorn millet.</title>
        <authorList>
            <person name="Zou C."/>
            <person name="Miki D."/>
            <person name="Li D."/>
            <person name="Tang Q."/>
            <person name="Xiao L."/>
            <person name="Rajput S."/>
            <person name="Deng P."/>
            <person name="Jia W."/>
            <person name="Huang R."/>
            <person name="Zhang M."/>
            <person name="Sun Y."/>
            <person name="Hu J."/>
            <person name="Fu X."/>
            <person name="Schnable P.S."/>
            <person name="Li F."/>
            <person name="Zhang H."/>
            <person name="Feng B."/>
            <person name="Zhu X."/>
            <person name="Liu R."/>
            <person name="Schnable J.C."/>
            <person name="Zhu J.-K."/>
            <person name="Zhang H."/>
        </authorList>
    </citation>
    <scope>NUCLEOTIDE SEQUENCE [LARGE SCALE GENOMIC DNA]</scope>
</reference>
<dbReference type="Proteomes" id="UP000275267">
    <property type="component" value="Unassembled WGS sequence"/>
</dbReference>
<evidence type="ECO:0000313" key="1">
    <source>
        <dbReference type="EMBL" id="RLM65131.1"/>
    </source>
</evidence>
<sequence>MARRPVRNCKCYTLSVLAASLAAAAIISVVSVEMSPAHIFFSITQATTTPRNDTSGAGGATGMELSITLAANNTSRRASVLYRSIYIAICNKTGRPLHVSEAGACIGTVVATPLPLRQKPRITGRIHAAVALEGASSPWASLGVVPRLQDILGDRSSSHHNLSVKVTALVMFKTIGGVLGTRLHDINVTCTGVTFVSQANQSSFVPSFCYYP</sequence>
<evidence type="ECO:0000313" key="2">
    <source>
        <dbReference type="Proteomes" id="UP000275267"/>
    </source>
</evidence>
<dbReference type="EMBL" id="PQIB02000015">
    <property type="protein sequence ID" value="RLM65131.1"/>
    <property type="molecule type" value="Genomic_DNA"/>
</dbReference>
<proteinExistence type="predicted"/>
<evidence type="ECO:0008006" key="3">
    <source>
        <dbReference type="Google" id="ProtNLM"/>
    </source>
</evidence>
<organism evidence="1 2">
    <name type="scientific">Panicum miliaceum</name>
    <name type="common">Proso millet</name>
    <name type="synonym">Broomcorn millet</name>
    <dbReference type="NCBI Taxonomy" id="4540"/>
    <lineage>
        <taxon>Eukaryota</taxon>
        <taxon>Viridiplantae</taxon>
        <taxon>Streptophyta</taxon>
        <taxon>Embryophyta</taxon>
        <taxon>Tracheophyta</taxon>
        <taxon>Spermatophyta</taxon>
        <taxon>Magnoliopsida</taxon>
        <taxon>Liliopsida</taxon>
        <taxon>Poales</taxon>
        <taxon>Poaceae</taxon>
        <taxon>PACMAD clade</taxon>
        <taxon>Panicoideae</taxon>
        <taxon>Panicodae</taxon>
        <taxon>Paniceae</taxon>
        <taxon>Panicinae</taxon>
        <taxon>Panicum</taxon>
        <taxon>Panicum sect. Panicum</taxon>
    </lineage>
</organism>
<dbReference type="OrthoDB" id="647406at2759"/>
<dbReference type="AlphaFoldDB" id="A0A3L6PWS4"/>
<accession>A0A3L6PWS4</accession>
<keyword evidence="2" id="KW-1185">Reference proteome</keyword>
<name>A0A3L6PWS4_PANMI</name>